<reference evidence="7" key="2">
    <citation type="submission" date="2025-04" db="UniProtKB">
        <authorList>
            <consortium name="RefSeq"/>
        </authorList>
    </citation>
    <scope>IDENTIFICATION</scope>
    <source>
        <tissue evidence="7">Brain</tissue>
    </source>
</reference>
<dbReference type="GeneTree" id="ENSGT00730000113981"/>
<evidence type="ECO:0000313" key="7">
    <source>
        <dbReference type="RefSeq" id="XP_018553355.1"/>
    </source>
</evidence>
<dbReference type="STRING" id="8187.ENSLCAP00010025015"/>
<dbReference type="PANTHER" id="PTHR14455">
    <property type="entry name" value="ASKOPOS"/>
    <property type="match status" value="1"/>
</dbReference>
<dbReference type="PANTHER" id="PTHR14455:SF0">
    <property type="entry name" value="S100P-BINDING PROTEIN"/>
    <property type="match status" value="1"/>
</dbReference>
<dbReference type="InterPro" id="IPR026097">
    <property type="entry name" value="S100PBP"/>
</dbReference>
<evidence type="ECO:0000313" key="6">
    <source>
        <dbReference type="Proteomes" id="UP000314980"/>
    </source>
</evidence>
<feature type="compositionally biased region" description="Polar residues" evidence="4">
    <location>
        <begin position="480"/>
        <end position="490"/>
    </location>
</feature>
<feature type="compositionally biased region" description="Polar residues" evidence="4">
    <location>
        <begin position="449"/>
        <end position="459"/>
    </location>
</feature>
<dbReference type="GO" id="GO:0048306">
    <property type="term" value="F:calcium-dependent protein binding"/>
    <property type="evidence" value="ECO:0007669"/>
    <property type="project" value="InterPro"/>
</dbReference>
<keyword evidence="6" id="KW-1185">Reference proteome</keyword>
<name>A0A4W6DI25_LATCA</name>
<dbReference type="Pfam" id="PF15427">
    <property type="entry name" value="S100PBPR"/>
    <property type="match status" value="1"/>
</dbReference>
<gene>
    <name evidence="5 7" type="primary">LOC108898002</name>
</gene>
<dbReference type="GO" id="GO:0005634">
    <property type="term" value="C:nucleus"/>
    <property type="evidence" value="ECO:0007669"/>
    <property type="project" value="UniProtKB-SubCell"/>
</dbReference>
<dbReference type="Ensembl" id="ENSLCAT00010025559.1">
    <property type="protein sequence ID" value="ENSLCAP00010025015.1"/>
    <property type="gene ID" value="ENSLCAG00010011716.1"/>
</dbReference>
<organism evidence="5 6">
    <name type="scientific">Lates calcarifer</name>
    <name type="common">Barramundi</name>
    <name type="synonym">Holocentrus calcarifer</name>
    <dbReference type="NCBI Taxonomy" id="8187"/>
    <lineage>
        <taxon>Eukaryota</taxon>
        <taxon>Metazoa</taxon>
        <taxon>Chordata</taxon>
        <taxon>Craniata</taxon>
        <taxon>Vertebrata</taxon>
        <taxon>Euteleostomi</taxon>
        <taxon>Actinopterygii</taxon>
        <taxon>Neopterygii</taxon>
        <taxon>Teleostei</taxon>
        <taxon>Neoteleostei</taxon>
        <taxon>Acanthomorphata</taxon>
        <taxon>Carangaria</taxon>
        <taxon>Carangaria incertae sedis</taxon>
        <taxon>Centropomidae</taxon>
        <taxon>Lates</taxon>
    </lineage>
</organism>
<feature type="region of interest" description="Disordered" evidence="4">
    <location>
        <begin position="314"/>
        <end position="335"/>
    </location>
</feature>
<keyword evidence="3" id="KW-0539">Nucleus</keyword>
<reference evidence="6" key="1">
    <citation type="submission" date="2015-09" db="EMBL/GenBank/DDBJ databases">
        <authorList>
            <person name="Sai Rama Sridatta P."/>
        </authorList>
    </citation>
    <scope>NUCLEOTIDE SEQUENCE [LARGE SCALE GENOMIC DNA]</scope>
</reference>
<reference evidence="5" key="3">
    <citation type="submission" date="2025-05" db="UniProtKB">
        <authorList>
            <consortium name="Ensembl"/>
        </authorList>
    </citation>
    <scope>IDENTIFICATION</scope>
</reference>
<evidence type="ECO:0000256" key="3">
    <source>
        <dbReference type="ARBA" id="ARBA00023242"/>
    </source>
</evidence>
<dbReference type="Proteomes" id="UP000694890">
    <property type="component" value="Linkage group LG19"/>
</dbReference>
<dbReference type="OrthoDB" id="8945510at2759"/>
<accession>A0A4W6DI25</accession>
<comment type="subcellular location">
    <subcellularLocation>
        <location evidence="1">Nucleus</location>
    </subcellularLocation>
</comment>
<dbReference type="KEGG" id="lcf:108898002"/>
<dbReference type="RefSeq" id="XP_018553355.1">
    <property type="nucleotide sequence ID" value="XM_018697839.2"/>
</dbReference>
<proteinExistence type="predicted"/>
<evidence type="ECO:0000256" key="2">
    <source>
        <dbReference type="ARBA" id="ARBA00020595"/>
    </source>
</evidence>
<evidence type="ECO:0000256" key="4">
    <source>
        <dbReference type="SAM" id="MobiDB-lite"/>
    </source>
</evidence>
<dbReference type="Proteomes" id="UP000314980">
    <property type="component" value="Unassembled WGS sequence"/>
</dbReference>
<feature type="compositionally biased region" description="Polar residues" evidence="4">
    <location>
        <begin position="319"/>
        <end position="335"/>
    </location>
</feature>
<evidence type="ECO:0000256" key="1">
    <source>
        <dbReference type="ARBA" id="ARBA00004123"/>
    </source>
</evidence>
<dbReference type="AlphaFoldDB" id="A0A4W6DI25"/>
<protein>
    <recommendedName>
        <fullName evidence="2">S100P-binding protein</fullName>
    </recommendedName>
</protein>
<evidence type="ECO:0000313" key="5">
    <source>
        <dbReference type="Ensembl" id="ENSLCAP00010025015.1"/>
    </source>
</evidence>
<feature type="region of interest" description="Disordered" evidence="4">
    <location>
        <begin position="247"/>
        <end position="269"/>
    </location>
</feature>
<feature type="region of interest" description="Disordered" evidence="4">
    <location>
        <begin position="449"/>
        <end position="492"/>
    </location>
</feature>
<dbReference type="GeneID" id="108898002"/>
<sequence length="603" mass="66862">MKSGFVRKEVVDTAHSVLNMDERAHSKSTIFSRLNPAKCEHLKPLSVHSRMITCDQKASQHHLRKFSNPFINFKIEVVNNCMKKRKLDNSSPDDGYESPVKKSFNSKALSPDLGCCMDYCSPPAGQDCASPWAILKSALSDETHAIRSEIRAPVCSQLHSENVEYGSSTGQECNKGTVPHNSKCDDVVLNLAPAFDCDVDDILCLNSVGTYSARGLSENAKSCKDPSSSTCQNKPVLIPTVAHKQELDKGDGHMQGGREKLNKKMHLSVKDDEEDKGYFSMSYVHDLKIGKIPPQSGQPQLPTATSDTLQRMGEVEGSQDGSHAESSSKQAELSEQHVSLSVSDLCAIIRGPPLEAVNSHVDCLDGDVEEMWNIGSPIFESSMCHSVTAKLDTGSEQIRQVTEEVQGGVTEPIHECQATFNGEETTSDTSYETSLPLQVQVKSVVVAPSQHTTTSSKTVASCLPEQNTKRTKPKSDENRVSQSGKCVSSSRRQRPVIFKSEMDWDHGKRLYVHSVTKHMKENPGAEQDVMTELLNLMTHVADQTPGANGRQWQHPSDLTRRNYQRRFGHTTPKMTLHEWRAKNCTTHKRFSKVPKIFERSPFP</sequence>
<dbReference type="InParanoid" id="A0A4W6DI25"/>
<feature type="compositionally biased region" description="Basic and acidic residues" evidence="4">
    <location>
        <begin position="247"/>
        <end position="262"/>
    </location>
</feature>